<dbReference type="EMBL" id="JAQZHK010000005">
    <property type="protein sequence ID" value="MDY3512992.1"/>
    <property type="molecule type" value="Genomic_DNA"/>
</dbReference>
<evidence type="ECO:0000313" key="1">
    <source>
        <dbReference type="EMBL" id="MDY3512992.1"/>
    </source>
</evidence>
<dbReference type="Proteomes" id="UP001284033">
    <property type="component" value="Unassembled WGS sequence"/>
</dbReference>
<proteinExistence type="predicted"/>
<dbReference type="AlphaFoldDB" id="A0AAP6HF84"/>
<comment type="caution">
    <text evidence="1">The sequence shown here is derived from an EMBL/GenBank/DDBJ whole genome shotgun (WGS) entry which is preliminary data.</text>
</comment>
<accession>A0AAP6HF84</accession>
<sequence length="44" mass="5342">MKKLIHKIFCYTKRRVQDMDTKQTQIATYYLLFGLVIKITYKSI</sequence>
<gene>
    <name evidence="1" type="ORF">PG303_07175</name>
</gene>
<organism evidence="1 2">
    <name type="scientific">Riemerella anatipestifer</name>
    <name type="common">Moraxella anatipestifer</name>
    <dbReference type="NCBI Taxonomy" id="34085"/>
    <lineage>
        <taxon>Bacteria</taxon>
        <taxon>Pseudomonadati</taxon>
        <taxon>Bacteroidota</taxon>
        <taxon>Flavobacteriia</taxon>
        <taxon>Flavobacteriales</taxon>
        <taxon>Weeksellaceae</taxon>
        <taxon>Riemerella</taxon>
    </lineage>
</organism>
<reference evidence="1" key="1">
    <citation type="submission" date="2023-01" db="EMBL/GenBank/DDBJ databases">
        <title>Genome-based studies on antimicrobial resistance profiles of Riemerella anatipestifer in China, 1994 to 2021.</title>
        <authorList>
            <person name="Yang Z."/>
            <person name="Zhu D."/>
        </authorList>
    </citation>
    <scope>NUCLEOTIDE SEQUENCE</scope>
    <source>
        <strain evidence="1">RCAD1218</strain>
    </source>
</reference>
<protein>
    <submittedName>
        <fullName evidence="1">Uncharacterized protein</fullName>
    </submittedName>
</protein>
<name>A0AAP6HF84_RIEAN</name>
<evidence type="ECO:0000313" key="2">
    <source>
        <dbReference type="Proteomes" id="UP001284033"/>
    </source>
</evidence>